<protein>
    <recommendedName>
        <fullName evidence="3">beta-N-acetylhexosaminidase</fullName>
        <ecNumber evidence="3">3.2.1.52</ecNumber>
    </recommendedName>
</protein>
<dbReference type="InterPro" id="IPR050226">
    <property type="entry name" value="NagZ_Beta-hexosaminidase"/>
</dbReference>
<dbReference type="PANTHER" id="PTHR30480:SF13">
    <property type="entry name" value="BETA-HEXOSAMINIDASE"/>
    <property type="match status" value="1"/>
</dbReference>
<dbReference type="PROSITE" id="PS00775">
    <property type="entry name" value="GLYCOSYL_HYDROL_F3"/>
    <property type="match status" value="1"/>
</dbReference>
<evidence type="ECO:0000256" key="6">
    <source>
        <dbReference type="SAM" id="SignalP"/>
    </source>
</evidence>
<dbReference type="STRING" id="405436.SAMN05444365_11360"/>
<dbReference type="GO" id="GO:0004563">
    <property type="term" value="F:beta-N-acetylhexosaminidase activity"/>
    <property type="evidence" value="ECO:0007669"/>
    <property type="project" value="UniProtKB-EC"/>
</dbReference>
<feature type="signal peptide" evidence="6">
    <location>
        <begin position="1"/>
        <end position="31"/>
    </location>
</feature>
<sequence>MAGVPNPSRRAIAVLTALTLLVLTGCAGGTAAPTRSPSAGATTTAPDDPAARAARLAGTLADEDLVGQILMPYAYGSSATAVSAGSAAGNRKLAGVDTPAEMIAKYRLGGLILVGFSADDPTGKNQQTSNVDNPKQVRALTTGLQRAAAGLAAGKGEAPLLIGTDQEYGVVTRIRSGVTALPSAMASGAAGQPALTEGAWRAAGTELAALGVNLDFAPVADVAAANSAVIGSRSYGADAKATAAQVAAAVRGLEGAGVAATLKHFPGHGHTAADSHEALPVLTQTRSALDAGDLPPFAAGIDAGASMVMSGHLDVRAVDPGTPATFSRKVLTDVLRGELGFRGVVVTDGMNMAPAMKWPAGEAAVRAVNAGNDLLLMPPDVKGAYEGLLAALRGGELPRPRLVEAVTRVLTLKLRLADQRPPAMSTLNSAGHRQAAARLAAAAVTQLRGACGQPAVRGRVTVTASAGRDSTRALLTGALRAAGATVVPAGGTTVHLVGYGDTAKDLNPAAAVTVAMDTPAILAAARSKTLLATYSSSPASMTALAAVLTGKAPAPGRAPVAVPGLPPTACAG</sequence>
<proteinExistence type="inferred from homology"/>
<evidence type="ECO:0000259" key="7">
    <source>
        <dbReference type="Pfam" id="PF00933"/>
    </source>
</evidence>
<keyword evidence="4" id="KW-0378">Hydrolase</keyword>
<evidence type="ECO:0000313" key="8">
    <source>
        <dbReference type="EMBL" id="SDZ40275.1"/>
    </source>
</evidence>
<accession>A0A1H3SRU9</accession>
<evidence type="ECO:0000256" key="3">
    <source>
        <dbReference type="ARBA" id="ARBA00012663"/>
    </source>
</evidence>
<comment type="similarity">
    <text evidence="2">Belongs to the glycosyl hydrolase 3 family.</text>
</comment>
<feature type="domain" description="Glycoside hydrolase family 3 N-terminal" evidence="7">
    <location>
        <begin position="97"/>
        <end position="412"/>
    </location>
</feature>
<evidence type="ECO:0000256" key="2">
    <source>
        <dbReference type="ARBA" id="ARBA00005336"/>
    </source>
</evidence>
<dbReference type="InterPro" id="IPR036962">
    <property type="entry name" value="Glyco_hydro_3_N_sf"/>
</dbReference>
<evidence type="ECO:0000256" key="5">
    <source>
        <dbReference type="ARBA" id="ARBA00023295"/>
    </source>
</evidence>
<dbReference type="EC" id="3.2.1.52" evidence="3"/>
<organism evidence="8 9">
    <name type="scientific">Micromonospora pattaloongensis</name>
    <dbReference type="NCBI Taxonomy" id="405436"/>
    <lineage>
        <taxon>Bacteria</taxon>
        <taxon>Bacillati</taxon>
        <taxon>Actinomycetota</taxon>
        <taxon>Actinomycetes</taxon>
        <taxon>Micromonosporales</taxon>
        <taxon>Micromonosporaceae</taxon>
        <taxon>Micromonospora</taxon>
    </lineage>
</organism>
<dbReference type="PANTHER" id="PTHR30480">
    <property type="entry name" value="BETA-HEXOSAMINIDASE-RELATED"/>
    <property type="match status" value="1"/>
</dbReference>
<dbReference type="EMBL" id="FNPH01000013">
    <property type="protein sequence ID" value="SDZ40275.1"/>
    <property type="molecule type" value="Genomic_DNA"/>
</dbReference>
<comment type="catalytic activity">
    <reaction evidence="1">
        <text>Hydrolysis of terminal non-reducing N-acetyl-D-hexosamine residues in N-acetyl-beta-D-hexosaminides.</text>
        <dbReference type="EC" id="3.2.1.52"/>
    </reaction>
</comment>
<evidence type="ECO:0000256" key="4">
    <source>
        <dbReference type="ARBA" id="ARBA00022801"/>
    </source>
</evidence>
<dbReference type="SUPFAM" id="SSF51445">
    <property type="entry name" value="(Trans)glycosidases"/>
    <property type="match status" value="1"/>
</dbReference>
<dbReference type="RefSeq" id="WP_091561913.1">
    <property type="nucleotide sequence ID" value="NZ_FNPH01000013.1"/>
</dbReference>
<keyword evidence="5" id="KW-0326">Glycosidase</keyword>
<name>A0A1H3SRU9_9ACTN</name>
<dbReference type="InterPro" id="IPR017853">
    <property type="entry name" value="GH"/>
</dbReference>
<dbReference type="InterPro" id="IPR001764">
    <property type="entry name" value="Glyco_hydro_3_N"/>
</dbReference>
<dbReference type="Gene3D" id="3.20.20.300">
    <property type="entry name" value="Glycoside hydrolase, family 3, N-terminal domain"/>
    <property type="match status" value="1"/>
</dbReference>
<dbReference type="InterPro" id="IPR019800">
    <property type="entry name" value="Glyco_hydro_3_AS"/>
</dbReference>
<feature type="chain" id="PRO_5017280694" description="beta-N-acetylhexosaminidase" evidence="6">
    <location>
        <begin position="32"/>
        <end position="572"/>
    </location>
</feature>
<dbReference type="GO" id="GO:0009254">
    <property type="term" value="P:peptidoglycan turnover"/>
    <property type="evidence" value="ECO:0007669"/>
    <property type="project" value="TreeGrafter"/>
</dbReference>
<evidence type="ECO:0000313" key="9">
    <source>
        <dbReference type="Proteomes" id="UP000242415"/>
    </source>
</evidence>
<gene>
    <name evidence="8" type="ORF">SAMN05444365_11360</name>
</gene>
<dbReference type="Pfam" id="PF00933">
    <property type="entry name" value="Glyco_hydro_3"/>
    <property type="match status" value="1"/>
</dbReference>
<dbReference type="AlphaFoldDB" id="A0A1H3SRU9"/>
<keyword evidence="6" id="KW-0732">Signal</keyword>
<dbReference type="GO" id="GO:0005975">
    <property type="term" value="P:carbohydrate metabolic process"/>
    <property type="evidence" value="ECO:0007669"/>
    <property type="project" value="InterPro"/>
</dbReference>
<dbReference type="Proteomes" id="UP000242415">
    <property type="component" value="Unassembled WGS sequence"/>
</dbReference>
<dbReference type="OrthoDB" id="9805821at2"/>
<keyword evidence="9" id="KW-1185">Reference proteome</keyword>
<evidence type="ECO:0000256" key="1">
    <source>
        <dbReference type="ARBA" id="ARBA00001231"/>
    </source>
</evidence>
<reference evidence="9" key="1">
    <citation type="submission" date="2016-10" db="EMBL/GenBank/DDBJ databases">
        <authorList>
            <person name="Varghese N."/>
            <person name="Submissions S."/>
        </authorList>
    </citation>
    <scope>NUCLEOTIDE SEQUENCE [LARGE SCALE GENOMIC DNA]</scope>
    <source>
        <strain evidence="9">DSM 45245</strain>
    </source>
</reference>